<protein>
    <recommendedName>
        <fullName evidence="4">DUF4515 domain-containing protein</fullName>
    </recommendedName>
</protein>
<dbReference type="AlphaFoldDB" id="A0A8C4XYD6"/>
<evidence type="ECO:0000256" key="1">
    <source>
        <dbReference type="ARBA" id="ARBA00023054"/>
    </source>
</evidence>
<evidence type="ECO:0000313" key="6">
    <source>
        <dbReference type="Proteomes" id="UP000694390"/>
    </source>
</evidence>
<dbReference type="Ensembl" id="ENSGEVT00005006106.1">
    <property type="protein sequence ID" value="ENSGEVP00005005834.1"/>
    <property type="gene ID" value="ENSGEVG00005004154.1"/>
</dbReference>
<accession>A0A8C4XYD6</accession>
<sequence length="400" mass="44382">MAAGLRPWGRDGCPAPRARARPSRAPSTGVQAAADGPLGLSCGPGLSSRAGAGEGGAAKGGGEQALPPQVWVCRGAPPPRGGGSVCGGGGRGSGAMGGGRPHKYSVLLSWGRSQGSPVPALAPGREAELSRLQGQPAVAAPLEGAAEGAVASREEVLLQQEYSHLCKELEDMKGARVQLQEENEFLQQEAQRLRAESQEFMCYVAKRAQRRQDAIVSLNDQNKQAVEEIHREQQELLTLYQRKEAALREQLLHKEGELLRLRKEVEGLREIQALQQEQAAHIRELQGELVTTRQQHTQHLQETKSHFLQEKAAFEQKSQQQVLCLLQQAQEVVARCMQEHSDQVKCENQELRQELHQLIQRSRTLHLHKRRLENQAQQLLRERCYMQDMARLYHTHQGKK</sequence>
<proteinExistence type="predicted"/>
<dbReference type="InterPro" id="IPR032777">
    <property type="entry name" value="DUF4515"/>
</dbReference>
<evidence type="ECO:0000256" key="2">
    <source>
        <dbReference type="SAM" id="Coils"/>
    </source>
</evidence>
<evidence type="ECO:0000259" key="4">
    <source>
        <dbReference type="Pfam" id="PF14988"/>
    </source>
</evidence>
<feature type="region of interest" description="Disordered" evidence="3">
    <location>
        <begin position="81"/>
        <end position="100"/>
    </location>
</feature>
<organism evidence="5 6">
    <name type="scientific">Gopherus evgoodei</name>
    <name type="common">Goodes thornscrub tortoise</name>
    <dbReference type="NCBI Taxonomy" id="1825980"/>
    <lineage>
        <taxon>Eukaryota</taxon>
        <taxon>Metazoa</taxon>
        <taxon>Chordata</taxon>
        <taxon>Craniata</taxon>
        <taxon>Vertebrata</taxon>
        <taxon>Euteleostomi</taxon>
        <taxon>Archelosauria</taxon>
        <taxon>Testudinata</taxon>
        <taxon>Testudines</taxon>
        <taxon>Cryptodira</taxon>
        <taxon>Durocryptodira</taxon>
        <taxon>Testudinoidea</taxon>
        <taxon>Testudinidae</taxon>
        <taxon>Gopherus</taxon>
    </lineage>
</organism>
<keyword evidence="6" id="KW-1185">Reference proteome</keyword>
<evidence type="ECO:0000256" key="3">
    <source>
        <dbReference type="SAM" id="MobiDB-lite"/>
    </source>
</evidence>
<keyword evidence="1 2" id="KW-0175">Coiled coil</keyword>
<evidence type="ECO:0000313" key="5">
    <source>
        <dbReference type="Ensembl" id="ENSGEVP00005005834.1"/>
    </source>
</evidence>
<dbReference type="GeneTree" id="ENSGT00940000154427"/>
<feature type="coiled-coil region" evidence="2">
    <location>
        <begin position="162"/>
        <end position="249"/>
    </location>
</feature>
<dbReference type="Proteomes" id="UP000694390">
    <property type="component" value="Unassembled WGS sequence"/>
</dbReference>
<reference evidence="5" key="2">
    <citation type="submission" date="2025-09" db="UniProtKB">
        <authorList>
            <consortium name="Ensembl"/>
        </authorList>
    </citation>
    <scope>IDENTIFICATION</scope>
</reference>
<feature type="domain" description="DUF4515" evidence="4">
    <location>
        <begin position="196"/>
        <end position="387"/>
    </location>
</feature>
<feature type="compositionally biased region" description="Gly residues" evidence="3">
    <location>
        <begin position="52"/>
        <end position="63"/>
    </location>
</feature>
<dbReference type="PANTHER" id="PTHR14845">
    <property type="entry name" value="COILED-COIL DOMAIN-CONTAINING 166"/>
    <property type="match status" value="1"/>
</dbReference>
<name>A0A8C4XYD6_9SAUR</name>
<dbReference type="OrthoDB" id="2129492at2759"/>
<dbReference type="Pfam" id="PF14988">
    <property type="entry name" value="DUF4515"/>
    <property type="match status" value="1"/>
</dbReference>
<dbReference type="PANTHER" id="PTHR14845:SF0">
    <property type="entry name" value="DUF4515 DOMAIN-CONTAINING PROTEIN"/>
    <property type="match status" value="1"/>
</dbReference>
<feature type="compositionally biased region" description="Gly residues" evidence="3">
    <location>
        <begin position="81"/>
        <end position="99"/>
    </location>
</feature>
<feature type="compositionally biased region" description="Low complexity" evidence="3">
    <location>
        <begin position="36"/>
        <end position="51"/>
    </location>
</feature>
<reference evidence="5" key="1">
    <citation type="submission" date="2025-08" db="UniProtKB">
        <authorList>
            <consortium name="Ensembl"/>
        </authorList>
    </citation>
    <scope>IDENTIFICATION</scope>
</reference>
<feature type="region of interest" description="Disordered" evidence="3">
    <location>
        <begin position="1"/>
        <end position="76"/>
    </location>
</feature>
<feature type="coiled-coil region" evidence="2">
    <location>
        <begin position="334"/>
        <end position="382"/>
    </location>
</feature>